<protein>
    <submittedName>
        <fullName evidence="2">Phosphotransferase family protein</fullName>
    </submittedName>
</protein>
<name>A0ABN2LTP0_9ACTN</name>
<dbReference type="InterPro" id="IPR002575">
    <property type="entry name" value="Aminoglycoside_PTrfase"/>
</dbReference>
<dbReference type="Gene3D" id="3.90.1200.10">
    <property type="match status" value="1"/>
</dbReference>
<dbReference type="EMBL" id="BAAALT010000053">
    <property type="protein sequence ID" value="GAA1799161.1"/>
    <property type="molecule type" value="Genomic_DNA"/>
</dbReference>
<evidence type="ECO:0000259" key="1">
    <source>
        <dbReference type="Pfam" id="PF01636"/>
    </source>
</evidence>
<reference evidence="2 3" key="1">
    <citation type="journal article" date="2019" name="Int. J. Syst. Evol. Microbiol.">
        <title>The Global Catalogue of Microorganisms (GCM) 10K type strain sequencing project: providing services to taxonomists for standard genome sequencing and annotation.</title>
        <authorList>
            <consortium name="The Broad Institute Genomics Platform"/>
            <consortium name="The Broad Institute Genome Sequencing Center for Infectious Disease"/>
            <person name="Wu L."/>
            <person name="Ma J."/>
        </authorList>
    </citation>
    <scope>NUCLEOTIDE SEQUENCE [LARGE SCALE GENOMIC DNA]</scope>
    <source>
        <strain evidence="2 3">JCM 13250</strain>
    </source>
</reference>
<dbReference type="Pfam" id="PF01636">
    <property type="entry name" value="APH"/>
    <property type="match status" value="1"/>
</dbReference>
<sequence>MWSGVVSDLPGLDLERLAGYLRAEGVTDKPLTGEVIAGGRSNLTYAVTDGEHRWVLRRPPLGHVLATAHDMGREFRVMAALAPTGFPVPPMVHLCLDDTVLGAPFYLMGFVDGDILRTGAALAHLGPDAVRERVLALVDTLADLHRVDPDASGLAGFGKPDGYNERQVRTWTRQLAASRSRDLPGAEELAERLAGNVPPTSEATIVHGDFRLDNVIFAGGRVAAVLDWEMSTLGDPLADLALMLTYVAFPVPQPDGAESAPTDAPGHPTVDEMIGRYAAASGRDVSSLRWYRAFAAFKLAAILEGVHYRFTQGLTVGTGFDTIGARVVPLVAAGRAILEGD</sequence>
<dbReference type="InterPro" id="IPR041726">
    <property type="entry name" value="ACAD10_11_N"/>
</dbReference>
<organism evidence="2 3">
    <name type="scientific">Luedemannella flava</name>
    <dbReference type="NCBI Taxonomy" id="349316"/>
    <lineage>
        <taxon>Bacteria</taxon>
        <taxon>Bacillati</taxon>
        <taxon>Actinomycetota</taxon>
        <taxon>Actinomycetes</taxon>
        <taxon>Micromonosporales</taxon>
        <taxon>Micromonosporaceae</taxon>
        <taxon>Luedemannella</taxon>
    </lineage>
</organism>
<proteinExistence type="predicted"/>
<dbReference type="RefSeq" id="WP_344128869.1">
    <property type="nucleotide sequence ID" value="NZ_BAAALT010000053.1"/>
</dbReference>
<dbReference type="SUPFAM" id="SSF56112">
    <property type="entry name" value="Protein kinase-like (PK-like)"/>
    <property type="match status" value="1"/>
</dbReference>
<dbReference type="InterPro" id="IPR052898">
    <property type="entry name" value="ACAD10-like"/>
</dbReference>
<evidence type="ECO:0000313" key="3">
    <source>
        <dbReference type="Proteomes" id="UP001500218"/>
    </source>
</evidence>
<dbReference type="Proteomes" id="UP001500218">
    <property type="component" value="Unassembled WGS sequence"/>
</dbReference>
<dbReference type="CDD" id="cd05154">
    <property type="entry name" value="ACAD10_11_N-like"/>
    <property type="match status" value="1"/>
</dbReference>
<accession>A0ABN2LTP0</accession>
<keyword evidence="3" id="KW-1185">Reference proteome</keyword>
<feature type="domain" description="Aminoglycoside phosphotransferase" evidence="1">
    <location>
        <begin position="34"/>
        <end position="251"/>
    </location>
</feature>
<dbReference type="PANTHER" id="PTHR47829:SF1">
    <property type="entry name" value="HAD FAMILY PHOSPHATASE"/>
    <property type="match status" value="1"/>
</dbReference>
<dbReference type="InterPro" id="IPR011009">
    <property type="entry name" value="Kinase-like_dom_sf"/>
</dbReference>
<dbReference type="Gene3D" id="3.30.200.20">
    <property type="entry name" value="Phosphorylase Kinase, domain 1"/>
    <property type="match status" value="1"/>
</dbReference>
<evidence type="ECO:0000313" key="2">
    <source>
        <dbReference type="EMBL" id="GAA1799161.1"/>
    </source>
</evidence>
<comment type="caution">
    <text evidence="2">The sequence shown here is derived from an EMBL/GenBank/DDBJ whole genome shotgun (WGS) entry which is preliminary data.</text>
</comment>
<dbReference type="PANTHER" id="PTHR47829">
    <property type="entry name" value="HYDROLASE, PUTATIVE (AFU_ORTHOLOGUE AFUA_1G12880)-RELATED"/>
    <property type="match status" value="1"/>
</dbReference>
<gene>
    <name evidence="2" type="ORF">GCM10009682_21000</name>
</gene>